<sequence>MESLWDGMTETISEDCKTKNIAGKANGKHLLNGINGSGTFDINYSKLNGHCNGNGIGPGHKEFDERFLDMMKSSNGKSTKTELNILSRKQCETDLMNSIIG</sequence>
<dbReference type="EMBL" id="HBUF01587618">
    <property type="protein sequence ID" value="CAG6772331.1"/>
    <property type="molecule type" value="Transcribed_RNA"/>
</dbReference>
<reference evidence="1" key="1">
    <citation type="submission" date="2021-05" db="EMBL/GenBank/DDBJ databases">
        <authorList>
            <person name="Alioto T."/>
            <person name="Alioto T."/>
            <person name="Gomez Garrido J."/>
        </authorList>
    </citation>
    <scope>NUCLEOTIDE SEQUENCE</scope>
</reference>
<proteinExistence type="predicted"/>
<organism evidence="1">
    <name type="scientific">Cacopsylla melanoneura</name>
    <dbReference type="NCBI Taxonomy" id="428564"/>
    <lineage>
        <taxon>Eukaryota</taxon>
        <taxon>Metazoa</taxon>
        <taxon>Ecdysozoa</taxon>
        <taxon>Arthropoda</taxon>
        <taxon>Hexapoda</taxon>
        <taxon>Insecta</taxon>
        <taxon>Pterygota</taxon>
        <taxon>Neoptera</taxon>
        <taxon>Paraneoptera</taxon>
        <taxon>Hemiptera</taxon>
        <taxon>Sternorrhyncha</taxon>
        <taxon>Psylloidea</taxon>
        <taxon>Psyllidae</taxon>
        <taxon>Psyllinae</taxon>
        <taxon>Cacopsylla</taxon>
    </lineage>
</organism>
<dbReference type="AlphaFoldDB" id="A0A8D9F035"/>
<protein>
    <submittedName>
        <fullName evidence="1">Uncharacterized protein</fullName>
    </submittedName>
</protein>
<accession>A0A8D9F035</accession>
<evidence type="ECO:0000313" key="1">
    <source>
        <dbReference type="EMBL" id="CAG6772331.1"/>
    </source>
</evidence>
<name>A0A8D9F035_9HEMI</name>